<reference evidence="9 10" key="1">
    <citation type="journal article" date="2019" name="PLoS Biol.">
        <title>Sex chromosomes control vertical transmission of feminizing Wolbachia symbionts in an isopod.</title>
        <authorList>
            <person name="Becking T."/>
            <person name="Chebbi M.A."/>
            <person name="Giraud I."/>
            <person name="Moumen B."/>
            <person name="Laverre T."/>
            <person name="Caubet Y."/>
            <person name="Peccoud J."/>
            <person name="Gilbert C."/>
            <person name="Cordaux R."/>
        </authorList>
    </citation>
    <scope>NUCLEOTIDE SEQUENCE [LARGE SCALE GENOMIC DNA]</scope>
    <source>
        <strain evidence="9">ANa2</strain>
        <tissue evidence="9">Whole body excluding digestive tract and cuticle</tissue>
    </source>
</reference>
<dbReference type="SUPFAM" id="SSF52540">
    <property type="entry name" value="P-loop containing nucleoside triphosphate hydrolases"/>
    <property type="match status" value="1"/>
</dbReference>
<feature type="region of interest" description="Disordered" evidence="7">
    <location>
        <begin position="192"/>
        <end position="237"/>
    </location>
</feature>
<organism evidence="9 10">
    <name type="scientific">Armadillidium nasatum</name>
    <dbReference type="NCBI Taxonomy" id="96803"/>
    <lineage>
        <taxon>Eukaryota</taxon>
        <taxon>Metazoa</taxon>
        <taxon>Ecdysozoa</taxon>
        <taxon>Arthropoda</taxon>
        <taxon>Crustacea</taxon>
        <taxon>Multicrustacea</taxon>
        <taxon>Malacostraca</taxon>
        <taxon>Eumalacostraca</taxon>
        <taxon>Peracarida</taxon>
        <taxon>Isopoda</taxon>
        <taxon>Oniscidea</taxon>
        <taxon>Crinocheta</taxon>
        <taxon>Armadillidiidae</taxon>
        <taxon>Armadillidium</taxon>
    </lineage>
</organism>
<dbReference type="AlphaFoldDB" id="A0A5N5T254"/>
<feature type="domain" description="CP-type G" evidence="8">
    <location>
        <begin position="103"/>
        <end position="364"/>
    </location>
</feature>
<keyword evidence="4" id="KW-0378">Hydrolase</keyword>
<keyword evidence="2" id="KW-0963">Cytoplasm</keyword>
<evidence type="ECO:0000256" key="2">
    <source>
        <dbReference type="ARBA" id="ARBA00022490"/>
    </source>
</evidence>
<evidence type="ECO:0000256" key="5">
    <source>
        <dbReference type="ARBA" id="ARBA00023134"/>
    </source>
</evidence>
<dbReference type="PANTHER" id="PTHR45709">
    <property type="entry name" value="LARGE SUBUNIT GTPASE 1 HOMOLOG-RELATED"/>
    <property type="match status" value="1"/>
</dbReference>
<dbReference type="GO" id="GO:0005525">
    <property type="term" value="F:GTP binding"/>
    <property type="evidence" value="ECO:0007669"/>
    <property type="project" value="UniProtKB-KW"/>
</dbReference>
<name>A0A5N5T254_9CRUS</name>
<evidence type="ECO:0000256" key="6">
    <source>
        <dbReference type="ARBA" id="ARBA00040145"/>
    </source>
</evidence>
<dbReference type="PROSITE" id="PS51721">
    <property type="entry name" value="G_CP"/>
    <property type="match status" value="1"/>
</dbReference>
<comment type="subcellular location">
    <subcellularLocation>
        <location evidence="1">Cytoplasm</location>
    </subcellularLocation>
</comment>
<proteinExistence type="predicted"/>
<dbReference type="Gene3D" id="1.10.1580.10">
    <property type="match status" value="1"/>
</dbReference>
<accession>A0A5N5T254</accession>
<dbReference type="PANTHER" id="PTHR45709:SF2">
    <property type="entry name" value="LARGE SUBUNIT GTPASE 1 HOMOLOG"/>
    <property type="match status" value="1"/>
</dbReference>
<dbReference type="CDD" id="cd01857">
    <property type="entry name" value="HSR1_MMR1"/>
    <property type="match status" value="1"/>
</dbReference>
<dbReference type="InterPro" id="IPR043358">
    <property type="entry name" value="GNL1-like"/>
</dbReference>
<keyword evidence="3" id="KW-0547">Nucleotide-binding</keyword>
<dbReference type="GO" id="GO:0000054">
    <property type="term" value="P:ribosomal subunit export from nucleus"/>
    <property type="evidence" value="ECO:0007669"/>
    <property type="project" value="TreeGrafter"/>
</dbReference>
<dbReference type="InterPro" id="IPR030378">
    <property type="entry name" value="G_CP_dom"/>
</dbReference>
<dbReference type="GO" id="GO:0005829">
    <property type="term" value="C:cytosol"/>
    <property type="evidence" value="ECO:0007669"/>
    <property type="project" value="TreeGrafter"/>
</dbReference>
<dbReference type="InterPro" id="IPR027417">
    <property type="entry name" value="P-loop_NTPase"/>
</dbReference>
<keyword evidence="5" id="KW-0342">GTP-binding</keyword>
<evidence type="ECO:0000313" key="10">
    <source>
        <dbReference type="Proteomes" id="UP000326759"/>
    </source>
</evidence>
<dbReference type="InterPro" id="IPR006073">
    <property type="entry name" value="GTP-bd"/>
</dbReference>
<protein>
    <recommendedName>
        <fullName evidence="6">Large subunit GTPase 1 homolog</fullName>
    </recommendedName>
</protein>
<evidence type="ECO:0000256" key="7">
    <source>
        <dbReference type="SAM" id="MobiDB-lite"/>
    </source>
</evidence>
<dbReference type="Pfam" id="PF01926">
    <property type="entry name" value="MMR_HSR1"/>
    <property type="match status" value="1"/>
</dbReference>
<feature type="compositionally biased region" description="Polar residues" evidence="7">
    <location>
        <begin position="211"/>
        <end position="221"/>
    </location>
</feature>
<sequence>MSKKQKKQKDCLGRYLIKDRLKIKHGSNFKNSPRHTTEVEEGKHYNPVNYKSITDQTDVEDFLTTAELAGTEFKAERINAKIIVPTATQGIISDEERVKIAALQDKNREHLRIPRRDVVVQIVDARNPLLFLCNDLIKYVKEVDVNKENLLLVNKADFLTQQQREIWASYFKNSNINAVFFSATTLSLDDIEEEEEVEETLKEGMEDPGDENSQSKESLYSHSVEEEEVGNNLNNLNVSDEINNEQEGSNEEAVDAPEDKDLKDSISFKSDSVHREFINSSKILSREELIEVFTYYYKGPKLNSEFVTVGLVGYPNVGKSSSINALMQEKKVSVSATPGKTKHFQTLFLSNELQLCDCPGLVFPAFVSTREDLILSGILPIDEMRFHVPPMNLLLSLFPRNVLELTYGVKLPLPREEENPDRSPTSEEFLTVYGHMRGFMTQRGIPDHPRCARYILKDYINGKLLYSHSPPGICQEEFHKFVVKNPKQQILNRLSEINEAPTSGIGRKDKKVIKR</sequence>
<evidence type="ECO:0000256" key="4">
    <source>
        <dbReference type="ARBA" id="ARBA00022801"/>
    </source>
</evidence>
<evidence type="ECO:0000259" key="8">
    <source>
        <dbReference type="PROSITE" id="PS51721"/>
    </source>
</evidence>
<evidence type="ECO:0000256" key="3">
    <source>
        <dbReference type="ARBA" id="ARBA00022741"/>
    </source>
</evidence>
<dbReference type="InterPro" id="IPR023179">
    <property type="entry name" value="GTP-bd_ortho_bundle_sf"/>
</dbReference>
<evidence type="ECO:0000313" key="9">
    <source>
        <dbReference type="EMBL" id="KAB7500392.1"/>
    </source>
</evidence>
<comment type="caution">
    <text evidence="9">The sequence shown here is derived from an EMBL/GenBank/DDBJ whole genome shotgun (WGS) entry which is preliminary data.</text>
</comment>
<dbReference type="EMBL" id="SEYY01014081">
    <property type="protein sequence ID" value="KAB7500392.1"/>
    <property type="molecule type" value="Genomic_DNA"/>
</dbReference>
<dbReference type="GO" id="GO:0003924">
    <property type="term" value="F:GTPase activity"/>
    <property type="evidence" value="ECO:0007669"/>
    <property type="project" value="InterPro"/>
</dbReference>
<dbReference type="Proteomes" id="UP000326759">
    <property type="component" value="Unassembled WGS sequence"/>
</dbReference>
<dbReference type="OrthoDB" id="61815at2759"/>
<dbReference type="Gene3D" id="3.40.50.300">
    <property type="entry name" value="P-loop containing nucleotide triphosphate hydrolases"/>
    <property type="match status" value="1"/>
</dbReference>
<evidence type="ECO:0000256" key="1">
    <source>
        <dbReference type="ARBA" id="ARBA00004496"/>
    </source>
</evidence>
<gene>
    <name evidence="9" type="primary">Ns3</name>
    <name evidence="9" type="ORF">Anas_13334</name>
</gene>
<keyword evidence="10" id="KW-1185">Reference proteome</keyword>
<dbReference type="PRINTS" id="PR00326">
    <property type="entry name" value="GTP1OBG"/>
</dbReference>